<comment type="caution">
    <text evidence="1">The sequence shown here is derived from an EMBL/GenBank/DDBJ whole genome shotgun (WGS) entry which is preliminary data.</text>
</comment>
<organism evidence="1 2">
    <name type="scientific">Rotaria magnacalcarata</name>
    <dbReference type="NCBI Taxonomy" id="392030"/>
    <lineage>
        <taxon>Eukaryota</taxon>
        <taxon>Metazoa</taxon>
        <taxon>Spiralia</taxon>
        <taxon>Gnathifera</taxon>
        <taxon>Rotifera</taxon>
        <taxon>Eurotatoria</taxon>
        <taxon>Bdelloidea</taxon>
        <taxon>Philodinida</taxon>
        <taxon>Philodinidae</taxon>
        <taxon>Rotaria</taxon>
    </lineage>
</organism>
<dbReference type="AlphaFoldDB" id="A0A815KC67"/>
<reference evidence="1" key="1">
    <citation type="submission" date="2021-02" db="EMBL/GenBank/DDBJ databases">
        <authorList>
            <person name="Nowell W R."/>
        </authorList>
    </citation>
    <scope>NUCLEOTIDE SEQUENCE</scope>
</reference>
<name>A0A815KC67_9BILA</name>
<evidence type="ECO:0000313" key="1">
    <source>
        <dbReference type="EMBL" id="CAF1391254.1"/>
    </source>
</evidence>
<gene>
    <name evidence="1" type="ORF">CJN711_LOCUS21463</name>
</gene>
<protein>
    <submittedName>
        <fullName evidence="1">Uncharacterized protein</fullName>
    </submittedName>
</protein>
<accession>A0A815KC67</accession>
<proteinExistence type="predicted"/>
<evidence type="ECO:0000313" key="2">
    <source>
        <dbReference type="Proteomes" id="UP000663855"/>
    </source>
</evidence>
<sequence length="241" mass="28200">MDVGALDAENPNHLIIWLDQHIGQPEWCQHLKRAFSTQTDPKTSVAVNLSDCDLGIIRHVESAFPINFDGVCYSMAVFTDIDSCLHCFEHNKHRRIIFITSETLGKVVVPIILERFKDMFIDPVTKEPYMFIYIFCHNIANQVEWALDYRDYVQMFDFDADLLARVLRDIGNYYFTEGRRLLGESPPNNVAAYHRLHWARILYQRHSQMEQVSMSHEFDEISHLLENIEEELRSSSNDDDD</sequence>
<dbReference type="EMBL" id="CAJNOV010010122">
    <property type="protein sequence ID" value="CAF1391254.1"/>
    <property type="molecule type" value="Genomic_DNA"/>
</dbReference>
<dbReference type="Proteomes" id="UP000663855">
    <property type="component" value="Unassembled WGS sequence"/>
</dbReference>